<comment type="caution">
    <text evidence="1">The sequence shown here is derived from an EMBL/GenBank/DDBJ whole genome shotgun (WGS) entry which is preliminary data.</text>
</comment>
<evidence type="ECO:0000313" key="2">
    <source>
        <dbReference type="Proteomes" id="UP000177053"/>
    </source>
</evidence>
<organism evidence="1 2">
    <name type="scientific">Candidatus Woesebacteria bacterium RBG_16_34_12</name>
    <dbReference type="NCBI Taxonomy" id="1802480"/>
    <lineage>
        <taxon>Bacteria</taxon>
        <taxon>Candidatus Woeseibacteriota</taxon>
    </lineage>
</organism>
<name>A0A1F7X9R5_9BACT</name>
<dbReference type="AlphaFoldDB" id="A0A1F7X9R5"/>
<dbReference type="Proteomes" id="UP000177053">
    <property type="component" value="Unassembled WGS sequence"/>
</dbReference>
<proteinExistence type="predicted"/>
<accession>A0A1F7X9R5</accession>
<dbReference type="EMBL" id="MGFS01000011">
    <property type="protein sequence ID" value="OGM11776.1"/>
    <property type="molecule type" value="Genomic_DNA"/>
</dbReference>
<gene>
    <name evidence="1" type="ORF">A2Z22_04370</name>
</gene>
<evidence type="ECO:0000313" key="1">
    <source>
        <dbReference type="EMBL" id="OGM11776.1"/>
    </source>
</evidence>
<reference evidence="1 2" key="1">
    <citation type="journal article" date="2016" name="Nat. Commun.">
        <title>Thousands of microbial genomes shed light on interconnected biogeochemical processes in an aquifer system.</title>
        <authorList>
            <person name="Anantharaman K."/>
            <person name="Brown C.T."/>
            <person name="Hug L.A."/>
            <person name="Sharon I."/>
            <person name="Castelle C.J."/>
            <person name="Probst A.J."/>
            <person name="Thomas B.C."/>
            <person name="Singh A."/>
            <person name="Wilkins M.J."/>
            <person name="Karaoz U."/>
            <person name="Brodie E.L."/>
            <person name="Williams K.H."/>
            <person name="Hubbard S.S."/>
            <person name="Banfield J.F."/>
        </authorList>
    </citation>
    <scope>NUCLEOTIDE SEQUENCE [LARGE SCALE GENOMIC DNA]</scope>
</reference>
<protein>
    <submittedName>
        <fullName evidence="1">Uncharacterized protein</fullName>
    </submittedName>
</protein>
<sequence>MSDIDWLRAFNKRICSVPVGDTLEFMEEGWQTTRTDFKEIVDRWLDYLNLAKKGAEGESNGKKTFRQVQQAIGEEHPDKNSVIESATRAFRALSEGNEVSDEDKANTELLVGGLDRIFSGIFSSS</sequence>